<dbReference type="Proteomes" id="UP000282438">
    <property type="component" value="Chromosome"/>
</dbReference>
<dbReference type="Gene3D" id="6.20.150.10">
    <property type="match status" value="1"/>
</dbReference>
<dbReference type="InterPro" id="IPR044033">
    <property type="entry name" value="GpV-like_apex"/>
</dbReference>
<organism evidence="3 4">
    <name type="scientific">Iodobacter ciconiae</name>
    <dbReference type="NCBI Taxonomy" id="2496266"/>
    <lineage>
        <taxon>Bacteria</taxon>
        <taxon>Pseudomonadati</taxon>
        <taxon>Pseudomonadota</taxon>
        <taxon>Betaproteobacteria</taxon>
        <taxon>Neisseriales</taxon>
        <taxon>Chitinibacteraceae</taxon>
        <taxon>Iodobacter</taxon>
    </lineage>
</organism>
<reference evidence="3 4" key="1">
    <citation type="submission" date="2018-12" db="EMBL/GenBank/DDBJ databases">
        <title>Complete genome sequence of Iodobacter sp. H11R3.</title>
        <authorList>
            <person name="Bae J.-W."/>
        </authorList>
    </citation>
    <scope>NUCLEOTIDE SEQUENCE [LARGE SCALE GENOMIC DNA]</scope>
    <source>
        <strain evidence="3 4">H11R3</strain>
    </source>
</reference>
<proteinExistence type="predicted"/>
<dbReference type="OrthoDB" id="4931325at2"/>
<name>A0A3S8ZX46_9NEIS</name>
<evidence type="ECO:0000259" key="2">
    <source>
        <dbReference type="Pfam" id="PF18715"/>
    </source>
</evidence>
<keyword evidence="4" id="KW-1185">Reference proteome</keyword>
<dbReference type="Pfam" id="PF18946">
    <property type="entry name" value="Apex"/>
    <property type="match status" value="1"/>
</dbReference>
<dbReference type="InterPro" id="IPR006531">
    <property type="entry name" value="Gp5/Vgr_OB"/>
</dbReference>
<dbReference type="InterPro" id="IPR037026">
    <property type="entry name" value="Vgr_OB-fold_dom_sf"/>
</dbReference>
<dbReference type="InterPro" id="IPR040629">
    <property type="entry name" value="Phage_spike"/>
</dbReference>
<dbReference type="InterPro" id="IPR013046">
    <property type="entry name" value="GpV/Gp45"/>
</dbReference>
<dbReference type="EMBL" id="CP034433">
    <property type="protein sequence ID" value="AZN38051.1"/>
    <property type="molecule type" value="Genomic_DNA"/>
</dbReference>
<dbReference type="Pfam" id="PF04717">
    <property type="entry name" value="Phage_base_V"/>
    <property type="match status" value="1"/>
</dbReference>
<feature type="domain" description="Gp5/Type VI secretion system Vgr protein OB-fold" evidence="1">
    <location>
        <begin position="17"/>
        <end position="85"/>
    </location>
</feature>
<dbReference type="KEGG" id="iod:EJO50_02925"/>
<evidence type="ECO:0000259" key="1">
    <source>
        <dbReference type="Pfam" id="PF04717"/>
    </source>
</evidence>
<evidence type="ECO:0000313" key="3">
    <source>
        <dbReference type="EMBL" id="AZN38051.1"/>
    </source>
</evidence>
<dbReference type="NCBIfam" id="TIGR01644">
    <property type="entry name" value="phage_P2_V"/>
    <property type="match status" value="1"/>
</dbReference>
<gene>
    <name evidence="3" type="ORF">EJO50_02925</name>
</gene>
<dbReference type="Pfam" id="PF18715">
    <property type="entry name" value="Phage_spike"/>
    <property type="match status" value="1"/>
</dbReference>
<dbReference type="Gene3D" id="2.40.50.230">
    <property type="entry name" value="Gp5 N-terminal domain"/>
    <property type="match status" value="1"/>
</dbReference>
<accession>A0A3S8ZX46</accession>
<protein>
    <submittedName>
        <fullName evidence="3">Phage baseplate assembly protein V</fullName>
    </submittedName>
</protein>
<sequence length="227" mass="23003">MNPTAEHSRILESMIRNGTVAEVDLLPLQPLCRVQSGELLTDWLPWFTARAGKVRIWSPPSIGEQVILFNPSGEVGAGLVLPALFSDAFPPPSHDAAVTCVAFPDGALIRYNHASGALSATGIKTALIQASVKITAQCPETEATGNLTVGGNLSVKGNSTFKGKADVMGAFSYAAGMSGKGGAGGGETTITGPITQSGGAITSNGVVLHTHSHGGVQVGGSSTGGPK</sequence>
<dbReference type="AlphaFoldDB" id="A0A3S8ZX46"/>
<feature type="domain" description="Phage spike trimer" evidence="2">
    <location>
        <begin position="122"/>
        <end position="169"/>
    </location>
</feature>
<evidence type="ECO:0000313" key="4">
    <source>
        <dbReference type="Proteomes" id="UP000282438"/>
    </source>
</evidence>